<sequence>MSPHRMLRSLGPLGAVALLGACAVAPAPILPEEHLARARTDYAQLYKDQAPLAGPLTASEAVARALKYNYDQQLASVESALQTSQFDVAVMNMLPRLAASAGYNVRNNENASSSLSVLTRRQSLEPSTSQDRNRGTADLTFSWNLLDFGVGYFQARQQGDRALIAVERRRRVINNIAKEVRSAYWRTATAQRLLPKIDPLLADAEKALKANAEISRNSLEPVLQTLEYRKNLLQVITQLRRLKSDLSVAKAQLAALVNIPPRTEFTVELPPETPSFPRGLSADLPSLELIALSQRPELREEAYQERVDRNNLYKEMIRLVPGLSVLGGLNYDSNSYLVNNLWAEAGVRATYNLVNLISGPIAMDAARKQIEVSKVRRLALSVAVLTQVNVSHQQYLRSVETLDSAQEISQVEAGIAKAVSDGGLAEAEPEFERIRRGLSAVAAELDRDRAFTDLQASLANLYTSLGFDPVPAAVETDDLTTLTAVVKRSLDDLDAGRLPDIPHLEPAPDQVPGQPSEPPQAEAPSAPPSEPSTQPQTAPVS</sequence>
<keyword evidence="3" id="KW-1185">Reference proteome</keyword>
<evidence type="ECO:0000256" key="1">
    <source>
        <dbReference type="SAM" id="MobiDB-lite"/>
    </source>
</evidence>
<dbReference type="OrthoDB" id="9764652at2"/>
<dbReference type="EMBL" id="QOKW01000008">
    <property type="protein sequence ID" value="KAA0680587.1"/>
    <property type="molecule type" value="Genomic_DNA"/>
</dbReference>
<dbReference type="PANTHER" id="PTHR30203:SF29">
    <property type="entry name" value="PROTEIN CYAE"/>
    <property type="match status" value="1"/>
</dbReference>
<dbReference type="Gene3D" id="1.20.1600.10">
    <property type="entry name" value="Outer membrane efflux proteins (OEP)"/>
    <property type="match status" value="1"/>
</dbReference>
<dbReference type="GO" id="GO:0015562">
    <property type="term" value="F:efflux transmembrane transporter activity"/>
    <property type="evidence" value="ECO:0007669"/>
    <property type="project" value="InterPro"/>
</dbReference>
<organism evidence="2 3">
    <name type="scientific">Roseomonas genomospecies 6</name>
    <dbReference type="NCBI Taxonomy" id="214106"/>
    <lineage>
        <taxon>Bacteria</taxon>
        <taxon>Pseudomonadati</taxon>
        <taxon>Pseudomonadota</taxon>
        <taxon>Alphaproteobacteria</taxon>
        <taxon>Acetobacterales</taxon>
        <taxon>Roseomonadaceae</taxon>
        <taxon>Roseomonas</taxon>
    </lineage>
</organism>
<protein>
    <submittedName>
        <fullName evidence="2">TolC family protein</fullName>
    </submittedName>
</protein>
<accession>A0A9W7TYX8</accession>
<dbReference type="PANTHER" id="PTHR30203">
    <property type="entry name" value="OUTER MEMBRANE CATION EFFLUX PROTEIN"/>
    <property type="match status" value="1"/>
</dbReference>
<gene>
    <name evidence="2" type="ORF">DS843_12115</name>
</gene>
<dbReference type="PROSITE" id="PS51257">
    <property type="entry name" value="PROKAR_LIPOPROTEIN"/>
    <property type="match status" value="1"/>
</dbReference>
<evidence type="ECO:0000313" key="3">
    <source>
        <dbReference type="Proteomes" id="UP000480854"/>
    </source>
</evidence>
<proteinExistence type="predicted"/>
<feature type="compositionally biased region" description="Polar residues" evidence="1">
    <location>
        <begin position="114"/>
        <end position="130"/>
    </location>
</feature>
<feature type="compositionally biased region" description="Low complexity" evidence="1">
    <location>
        <begin position="531"/>
        <end position="541"/>
    </location>
</feature>
<comment type="caution">
    <text evidence="2">The sequence shown here is derived from an EMBL/GenBank/DDBJ whole genome shotgun (WGS) entry which is preliminary data.</text>
</comment>
<evidence type="ECO:0000313" key="2">
    <source>
        <dbReference type="EMBL" id="KAA0680587.1"/>
    </source>
</evidence>
<dbReference type="AlphaFoldDB" id="A0A9W7TYX8"/>
<dbReference type="Proteomes" id="UP000480854">
    <property type="component" value="Unassembled WGS sequence"/>
</dbReference>
<feature type="region of interest" description="Disordered" evidence="1">
    <location>
        <begin position="496"/>
        <end position="541"/>
    </location>
</feature>
<name>A0A9W7TYX8_9PROT</name>
<reference evidence="2 3" key="1">
    <citation type="submission" date="2018-07" db="EMBL/GenBank/DDBJ databases">
        <title>Genome sequence of Azospirillum sp. ATCC 49961.</title>
        <authorList>
            <person name="Sant'Anna F.H."/>
            <person name="Baldani J.I."/>
            <person name="Zilli J.E."/>
            <person name="Reis V.M."/>
            <person name="Hartmann A."/>
            <person name="Cruz L."/>
            <person name="de Souza E.M."/>
            <person name="de Oliveira Pedrosa F."/>
            <person name="Passaglia L.M.P."/>
        </authorList>
    </citation>
    <scope>NUCLEOTIDE SEQUENCE [LARGE SCALE GENOMIC DNA]</scope>
    <source>
        <strain evidence="2 3">ATCC 49961</strain>
    </source>
</reference>
<dbReference type="InterPro" id="IPR010131">
    <property type="entry name" value="MdtP/NodT-like"/>
</dbReference>
<feature type="region of interest" description="Disordered" evidence="1">
    <location>
        <begin position="114"/>
        <end position="135"/>
    </location>
</feature>
<dbReference type="SUPFAM" id="SSF56954">
    <property type="entry name" value="Outer membrane efflux proteins (OEP)"/>
    <property type="match status" value="1"/>
</dbReference>